<name>X1DN31_9ZZZZ</name>
<dbReference type="InterPro" id="IPR008201">
    <property type="entry name" value="HepT-like"/>
</dbReference>
<proteinExistence type="predicted"/>
<evidence type="ECO:0000256" key="2">
    <source>
        <dbReference type="ARBA" id="ARBA00022649"/>
    </source>
</evidence>
<keyword evidence="2" id="KW-1277">Toxin-antitoxin system</keyword>
<evidence type="ECO:0008006" key="7">
    <source>
        <dbReference type="Google" id="ProtNLM"/>
    </source>
</evidence>
<dbReference type="GO" id="GO:0000166">
    <property type="term" value="F:nucleotide binding"/>
    <property type="evidence" value="ECO:0007669"/>
    <property type="project" value="UniProtKB-KW"/>
</dbReference>
<dbReference type="GO" id="GO:0004540">
    <property type="term" value="F:RNA nuclease activity"/>
    <property type="evidence" value="ECO:0007669"/>
    <property type="project" value="InterPro"/>
</dbReference>
<evidence type="ECO:0000256" key="4">
    <source>
        <dbReference type="ARBA" id="ARBA00022741"/>
    </source>
</evidence>
<dbReference type="GO" id="GO:0016787">
    <property type="term" value="F:hydrolase activity"/>
    <property type="evidence" value="ECO:0007669"/>
    <property type="project" value="UniProtKB-KW"/>
</dbReference>
<protein>
    <recommendedName>
        <fullName evidence="7">DUF86 domain-containing protein</fullName>
    </recommendedName>
</protein>
<evidence type="ECO:0000256" key="5">
    <source>
        <dbReference type="ARBA" id="ARBA00022801"/>
    </source>
</evidence>
<accession>X1DN31</accession>
<keyword evidence="5" id="KW-0378">Hydrolase</keyword>
<dbReference type="EMBL" id="BARU01004640">
    <property type="protein sequence ID" value="GAH22366.1"/>
    <property type="molecule type" value="Genomic_DNA"/>
</dbReference>
<reference evidence="6" key="1">
    <citation type="journal article" date="2014" name="Front. Microbiol.">
        <title>High frequency of phylogenetically diverse reductive dehalogenase-homologous genes in deep subseafloor sedimentary metagenomes.</title>
        <authorList>
            <person name="Kawai M."/>
            <person name="Futagami T."/>
            <person name="Toyoda A."/>
            <person name="Takaki Y."/>
            <person name="Nishi S."/>
            <person name="Hori S."/>
            <person name="Arai W."/>
            <person name="Tsubouchi T."/>
            <person name="Morono Y."/>
            <person name="Uchiyama I."/>
            <person name="Ito T."/>
            <person name="Fujiyama A."/>
            <person name="Inagaki F."/>
            <person name="Takami H."/>
        </authorList>
    </citation>
    <scope>NUCLEOTIDE SEQUENCE</scope>
    <source>
        <strain evidence="6">Expedition CK06-06</strain>
    </source>
</reference>
<dbReference type="InterPro" id="IPR051813">
    <property type="entry name" value="HepT_RNase_toxin"/>
</dbReference>
<sequence>MKREVGDYIEDIISAMGKAIDFVKNISYEQFIRDDKTVFAVVRALEIIGEAAKNIPDDIRKDYPLIPWKDMTGMRDKVVHEYFGVKLSIVWIAVKEEIPPLKPIFEKILGDLEE</sequence>
<evidence type="ECO:0000256" key="1">
    <source>
        <dbReference type="ARBA" id="ARBA00022553"/>
    </source>
</evidence>
<evidence type="ECO:0000313" key="6">
    <source>
        <dbReference type="EMBL" id="GAH22366.1"/>
    </source>
</evidence>
<organism evidence="6">
    <name type="scientific">marine sediment metagenome</name>
    <dbReference type="NCBI Taxonomy" id="412755"/>
    <lineage>
        <taxon>unclassified sequences</taxon>
        <taxon>metagenomes</taxon>
        <taxon>ecological metagenomes</taxon>
    </lineage>
</organism>
<keyword evidence="3" id="KW-0540">Nuclease</keyword>
<dbReference type="PANTHER" id="PTHR34139:SF1">
    <property type="entry name" value="RNASE MJ1380-RELATED"/>
    <property type="match status" value="1"/>
</dbReference>
<dbReference type="GO" id="GO:0110001">
    <property type="term" value="C:toxin-antitoxin complex"/>
    <property type="evidence" value="ECO:0007669"/>
    <property type="project" value="InterPro"/>
</dbReference>
<dbReference type="AlphaFoldDB" id="X1DN31"/>
<keyword evidence="1" id="KW-0597">Phosphoprotein</keyword>
<dbReference type="Pfam" id="PF01934">
    <property type="entry name" value="HepT-like"/>
    <property type="match status" value="1"/>
</dbReference>
<dbReference type="PANTHER" id="PTHR34139">
    <property type="entry name" value="UPF0331 PROTEIN MJ0127"/>
    <property type="match status" value="1"/>
</dbReference>
<keyword evidence="4" id="KW-0547">Nucleotide-binding</keyword>
<gene>
    <name evidence="6" type="ORF">S03H2_09224</name>
</gene>
<comment type="caution">
    <text evidence="6">The sequence shown here is derived from an EMBL/GenBank/DDBJ whole genome shotgun (WGS) entry which is preliminary data.</text>
</comment>
<evidence type="ECO:0000256" key="3">
    <source>
        <dbReference type="ARBA" id="ARBA00022722"/>
    </source>
</evidence>